<feature type="compositionally biased region" description="Basic and acidic residues" evidence="6">
    <location>
        <begin position="952"/>
        <end position="966"/>
    </location>
</feature>
<dbReference type="GeneID" id="127355322"/>
<comment type="similarity">
    <text evidence="2">Belongs to the TMEM132 family.</text>
</comment>
<gene>
    <name evidence="13" type="primary">tmem132a</name>
</gene>
<dbReference type="GO" id="GO:0016020">
    <property type="term" value="C:membrane"/>
    <property type="evidence" value="ECO:0007669"/>
    <property type="project" value="UniProtKB-SubCell"/>
</dbReference>
<organism evidence="13 14">
    <name type="scientific">Dicentrarchus labrax</name>
    <name type="common">European seabass</name>
    <name type="synonym">Morone labrax</name>
    <dbReference type="NCBI Taxonomy" id="13489"/>
    <lineage>
        <taxon>Eukaryota</taxon>
        <taxon>Metazoa</taxon>
        <taxon>Chordata</taxon>
        <taxon>Craniata</taxon>
        <taxon>Vertebrata</taxon>
        <taxon>Euteleostomi</taxon>
        <taxon>Actinopterygii</taxon>
        <taxon>Neopterygii</taxon>
        <taxon>Teleostei</taxon>
        <taxon>Neoteleostei</taxon>
        <taxon>Acanthomorphata</taxon>
        <taxon>Eupercaria</taxon>
        <taxon>Moronidae</taxon>
        <taxon>Dicentrarchus</taxon>
    </lineage>
</organism>
<keyword evidence="3 7" id="KW-0812">Transmembrane</keyword>
<evidence type="ECO:0008006" key="15">
    <source>
        <dbReference type="Google" id="ProtNLM"/>
    </source>
</evidence>
<keyword evidence="5 7" id="KW-0472">Membrane</keyword>
<evidence type="ECO:0000256" key="4">
    <source>
        <dbReference type="ARBA" id="ARBA00022989"/>
    </source>
</evidence>
<evidence type="ECO:0000256" key="3">
    <source>
        <dbReference type="ARBA" id="ARBA00022692"/>
    </source>
</evidence>
<name>A0A8P4GAL0_DICLA</name>
<keyword evidence="4 7" id="KW-1133">Transmembrane helix</keyword>
<dbReference type="Pfam" id="PF16070">
    <property type="entry name" value="Ig_TMEM132_4th"/>
    <property type="match status" value="1"/>
</dbReference>
<reference evidence="13" key="2">
    <citation type="submission" date="2025-09" db="UniProtKB">
        <authorList>
            <consortium name="Ensembl"/>
        </authorList>
    </citation>
    <scope>IDENTIFICATION</scope>
</reference>
<accession>A0A8P4GAL0</accession>
<evidence type="ECO:0000313" key="14">
    <source>
        <dbReference type="Proteomes" id="UP000694389"/>
    </source>
</evidence>
<dbReference type="InterPro" id="IPR026307">
    <property type="entry name" value="TMEM132"/>
</dbReference>
<dbReference type="RefSeq" id="XP_051242052.1">
    <property type="nucleotide sequence ID" value="XM_051386092.1"/>
</dbReference>
<dbReference type="CTD" id="54972"/>
<dbReference type="PANTHER" id="PTHR13388">
    <property type="entry name" value="DETONATOR, ISOFORM E"/>
    <property type="match status" value="1"/>
</dbReference>
<protein>
    <recommendedName>
        <fullName evidence="15">Transmembrane protein 132D</fullName>
    </recommendedName>
</protein>
<evidence type="ECO:0000256" key="1">
    <source>
        <dbReference type="ARBA" id="ARBA00004479"/>
    </source>
</evidence>
<evidence type="ECO:0000256" key="2">
    <source>
        <dbReference type="ARBA" id="ARBA00006166"/>
    </source>
</evidence>
<dbReference type="InterPro" id="IPR055422">
    <property type="entry name" value="Ig_TMEM132_2nd"/>
</dbReference>
<feature type="region of interest" description="Disordered" evidence="6">
    <location>
        <begin position="215"/>
        <end position="248"/>
    </location>
</feature>
<dbReference type="AlphaFoldDB" id="A0A8P4GAL0"/>
<feature type="domain" description="Transmembrane protein TMEM132 second Ig-like" evidence="10">
    <location>
        <begin position="137"/>
        <end position="201"/>
    </location>
</feature>
<dbReference type="GeneTree" id="ENSGT00940000158942"/>
<feature type="region of interest" description="Disordered" evidence="6">
    <location>
        <begin position="947"/>
        <end position="966"/>
    </location>
</feature>
<dbReference type="PANTHER" id="PTHR13388:SF29">
    <property type="entry name" value="TRANSMEMBRANE PROTEIN 132C ISOFORM X1"/>
    <property type="match status" value="1"/>
</dbReference>
<feature type="domain" description="Transmembrane protein TMEM132 cohesin-like" evidence="9">
    <location>
        <begin position="335"/>
        <end position="465"/>
    </location>
</feature>
<feature type="domain" description="Transmembrane protein TMEM132 sixth" evidence="12">
    <location>
        <begin position="707"/>
        <end position="811"/>
    </location>
</feature>
<feature type="domain" description="Transmembrane protein family 132 fourth" evidence="8">
    <location>
        <begin position="486"/>
        <end position="583"/>
    </location>
</feature>
<evidence type="ECO:0000256" key="6">
    <source>
        <dbReference type="SAM" id="MobiDB-lite"/>
    </source>
</evidence>
<feature type="compositionally biased region" description="Basic and acidic residues" evidence="6">
    <location>
        <begin position="1004"/>
        <end position="1062"/>
    </location>
</feature>
<feature type="transmembrane region" description="Helical" evidence="7">
    <location>
        <begin position="972"/>
        <end position="993"/>
    </location>
</feature>
<evidence type="ECO:0000256" key="5">
    <source>
        <dbReference type="ARBA" id="ARBA00023136"/>
    </source>
</evidence>
<dbReference type="Pfam" id="PF23487">
    <property type="entry name" value="Ig_TMEM132_6th"/>
    <property type="match status" value="1"/>
</dbReference>
<feature type="domain" description="Transmembrane protein TMEM132 fifth" evidence="11">
    <location>
        <begin position="588"/>
        <end position="703"/>
    </location>
</feature>
<dbReference type="Pfam" id="PF23039">
    <property type="entry name" value="TMEM132_3rd"/>
    <property type="match status" value="1"/>
</dbReference>
<dbReference type="InterPro" id="IPR031437">
    <property type="entry name" value="Ig_TMEM132_4th"/>
</dbReference>
<evidence type="ECO:0000259" key="10">
    <source>
        <dbReference type="Pfam" id="PF23481"/>
    </source>
</evidence>
<dbReference type="Pfam" id="PF23486">
    <property type="entry name" value="Ig_TMEM132_5th"/>
    <property type="match status" value="1"/>
</dbReference>
<proteinExistence type="inferred from homology"/>
<evidence type="ECO:0000259" key="12">
    <source>
        <dbReference type="Pfam" id="PF23487"/>
    </source>
</evidence>
<evidence type="ECO:0000259" key="8">
    <source>
        <dbReference type="Pfam" id="PF16070"/>
    </source>
</evidence>
<evidence type="ECO:0000259" key="11">
    <source>
        <dbReference type="Pfam" id="PF23486"/>
    </source>
</evidence>
<comment type="subcellular location">
    <subcellularLocation>
        <location evidence="1">Membrane</location>
        <topology evidence="1">Single-pass type I membrane protein</topology>
    </subcellularLocation>
</comment>
<dbReference type="Pfam" id="PF23481">
    <property type="entry name" value="Ig_TMEM132_2nd"/>
    <property type="match status" value="1"/>
</dbReference>
<evidence type="ECO:0000313" key="13">
    <source>
        <dbReference type="Ensembl" id="ENSDLAP00005073582.1"/>
    </source>
</evidence>
<keyword evidence="14" id="KW-1185">Reference proteome</keyword>
<dbReference type="Proteomes" id="UP000694389">
    <property type="component" value="Unassembled WGS sequence"/>
</dbReference>
<feature type="region of interest" description="Disordered" evidence="6">
    <location>
        <begin position="1001"/>
        <end position="1062"/>
    </location>
</feature>
<dbReference type="InterPro" id="IPR055424">
    <property type="entry name" value="Ig_TMEM132_6th"/>
</dbReference>
<evidence type="ECO:0000259" key="9">
    <source>
        <dbReference type="Pfam" id="PF23039"/>
    </source>
</evidence>
<dbReference type="InterPro" id="IPR055423">
    <property type="entry name" value="Ig_TMEM132_5th"/>
</dbReference>
<evidence type="ECO:0000256" key="7">
    <source>
        <dbReference type="SAM" id="Phobius"/>
    </source>
</evidence>
<dbReference type="InterPro" id="IPR055421">
    <property type="entry name" value="TMEM132_3rd"/>
</dbReference>
<sequence length="1062" mass="117367">MADVSWASARWGRRGVGMLPLFWIFIELPPSLLQPLLPLSLPVHMSVLPPPWQFLPLSQAELGPLFSNSSPFSFSQSLFMASPPGRAPRPGLQASFGPYSVTQLISEPVLPLSPPLSVSVLSEHVERERDEGGQEKFNVRTLFHKWGDTSTRGTCITLHAFKETEEHKAFCVTQPPLGLCVVTLTLPSEWFKEQHANQSHQDVDKWYIHSRRRVQKRQWPQGGHHPSNSVKRHHATSPSLGYYSDVGGDTQGDVPQALRYQRGPTRNQIQLYYSSIDTVDNRGLTPQGCVEDREAQSQRQLFHIKAVTLKEEEEKEREESRIKQEGTCLNGQEEEELSLDSNVVIRYHRGPVLIGQPLRVSVNLRANFSSDFVIIRLKVKKGLVSMVAQRTLTSDLWTVTLEKSQGSKHDVVSILCHKHSTPKHTHNPTLLQQVVCLSVDGLRQSFGVAMAVPANWWVEYSGHSKPLSPRREAMSIFSFADRHIFGIAPITESNTIINTAILTNQPVSLPVIVLAISRDGKVSDVTSAVTCHSTNENTIKVSSDCSTLFVDGSESGLGNTCAVVEFLLGALHGSVCLEVWAPSVPLRVSLADPVLNAIDGWNHFTEKGCVPVYQRSSIQVLTQFTAQDSRSRPTYLLGSSDWFVDVTELVIKLMRIEDPRVASLGTQNNLIGLRPGKTSLHIISEQWDGVLGRCDITVTSDPVTPGDLSVQLVSGLGMSVAASPAHPSIITTTVTAYNILYNHHQEASISVWLQFSDDTASLLSSFSDLPFFLRLSSLAETVVVVTPGPSQRIFAKGDGGGPLLRAELLVSICADQPITSNSISEGDGDWVDNGGGGSGTRRLARGSGWIRVNLDLGFLQPVGDTNEEGEVFEFDISDTLVESESDIYVSNFDEDESGNVSSDYYNKMSGKMTNRNWNEMGNGGMVSRNNLERAVLMPSQEEGAVYFSPSQEKGRERKLEEEEGQGARELEVGVGAVLSLLCLSAVLFLANCLPCALRDRKRATKDEEREGELERGAKEEEEEERKKTEVEDRGAEERKKAEDNIKQQQEENNEVKEVEIIC</sequence>
<reference evidence="13" key="1">
    <citation type="submission" date="2025-08" db="UniProtKB">
        <authorList>
            <consortium name="Ensembl"/>
        </authorList>
    </citation>
    <scope>IDENTIFICATION</scope>
</reference>
<dbReference type="Ensembl" id="ENSDLAT00005082339.1">
    <property type="protein sequence ID" value="ENSDLAP00005073582.1"/>
    <property type="gene ID" value="ENSDLAG00005030452.1"/>
</dbReference>